<keyword evidence="2" id="KW-0732">Signal</keyword>
<feature type="region of interest" description="Disordered" evidence="1">
    <location>
        <begin position="70"/>
        <end position="97"/>
    </location>
</feature>
<feature type="compositionally biased region" description="Polar residues" evidence="1">
    <location>
        <begin position="73"/>
        <end position="86"/>
    </location>
</feature>
<gene>
    <name evidence="3" type="ORF">SAMN05444280_13417</name>
</gene>
<feature type="region of interest" description="Disordered" evidence="1">
    <location>
        <begin position="118"/>
        <end position="212"/>
    </location>
</feature>
<dbReference type="STRING" id="1168035.SAMN05444280_13417"/>
<feature type="chain" id="PRO_5012770918" description="Secreted protein" evidence="2">
    <location>
        <begin position="32"/>
        <end position="212"/>
    </location>
</feature>
<evidence type="ECO:0000256" key="2">
    <source>
        <dbReference type="SAM" id="SignalP"/>
    </source>
</evidence>
<proteinExistence type="predicted"/>
<keyword evidence="4" id="KW-1185">Reference proteome</keyword>
<protein>
    <recommendedName>
        <fullName evidence="5">Secreted protein</fullName>
    </recommendedName>
</protein>
<evidence type="ECO:0000313" key="3">
    <source>
        <dbReference type="EMBL" id="SHJ84673.1"/>
    </source>
</evidence>
<dbReference type="OrthoDB" id="678557at2"/>
<name>A0A1M6MN18_9BACT</name>
<evidence type="ECO:0000256" key="1">
    <source>
        <dbReference type="SAM" id="MobiDB-lite"/>
    </source>
</evidence>
<dbReference type="PROSITE" id="PS51257">
    <property type="entry name" value="PROKAR_LIPOPROTEIN"/>
    <property type="match status" value="1"/>
</dbReference>
<feature type="signal peptide" evidence="2">
    <location>
        <begin position="1"/>
        <end position="31"/>
    </location>
</feature>
<dbReference type="RefSeq" id="WP_073172646.1">
    <property type="nucleotide sequence ID" value="NZ_FQZE01000034.1"/>
</dbReference>
<accession>A0A1M6MN18</accession>
<reference evidence="3 4" key="1">
    <citation type="submission" date="2016-11" db="EMBL/GenBank/DDBJ databases">
        <authorList>
            <person name="Jaros S."/>
            <person name="Januszkiewicz K."/>
            <person name="Wedrychowicz H."/>
        </authorList>
    </citation>
    <scope>NUCLEOTIDE SEQUENCE [LARGE SCALE GENOMIC DNA]</scope>
    <source>
        <strain evidence="3 4">DSM 27063</strain>
    </source>
</reference>
<evidence type="ECO:0000313" key="4">
    <source>
        <dbReference type="Proteomes" id="UP000184050"/>
    </source>
</evidence>
<dbReference type="AlphaFoldDB" id="A0A1M6MN18"/>
<dbReference type="Proteomes" id="UP000184050">
    <property type="component" value="Unassembled WGS sequence"/>
</dbReference>
<sequence>MKYLKNQFKLYSSVFAAAALFAIVSCSPARNDSNQSSQLPEQQQNNIVNSEPEANTSENDIVTDEIAEPVSETAAQQTTEENSEQVMINPPHGQPGHRCDIPVGQPLTATTASNTNEQVMINPPHGEPGHRCDIPVGQPLNAAPANNTVSAGNTAPTLANNPMAPTIENARRLNGSQRRQTTPTTTASGERINPPHGQPGHRCDIPVGSPLP</sequence>
<feature type="compositionally biased region" description="Polar residues" evidence="1">
    <location>
        <begin position="144"/>
        <end position="160"/>
    </location>
</feature>
<dbReference type="EMBL" id="FQZE01000034">
    <property type="protein sequence ID" value="SHJ84673.1"/>
    <property type="molecule type" value="Genomic_DNA"/>
</dbReference>
<evidence type="ECO:0008006" key="5">
    <source>
        <dbReference type="Google" id="ProtNLM"/>
    </source>
</evidence>
<feature type="compositionally biased region" description="Polar residues" evidence="1">
    <location>
        <begin position="174"/>
        <end position="188"/>
    </location>
</feature>
<organism evidence="3 4">
    <name type="scientific">Tangfeifania diversioriginum</name>
    <dbReference type="NCBI Taxonomy" id="1168035"/>
    <lineage>
        <taxon>Bacteria</taxon>
        <taxon>Pseudomonadati</taxon>
        <taxon>Bacteroidota</taxon>
        <taxon>Bacteroidia</taxon>
        <taxon>Marinilabiliales</taxon>
        <taxon>Prolixibacteraceae</taxon>
        <taxon>Tangfeifania</taxon>
    </lineage>
</organism>